<keyword evidence="4 6" id="KW-0067">ATP-binding</keyword>
<dbReference type="GO" id="GO:0005524">
    <property type="term" value="F:ATP binding"/>
    <property type="evidence" value="ECO:0007669"/>
    <property type="project" value="UniProtKB-KW"/>
</dbReference>
<accession>A0A5C5VA56</accession>
<name>A0A5C5VA56_9BACT</name>
<dbReference type="PANTHER" id="PTHR43117">
    <property type="entry name" value="OSMOPROTECTANT IMPORT ATP-BINDING PROTEIN OSMV"/>
    <property type="match status" value="1"/>
</dbReference>
<dbReference type="SUPFAM" id="SSF52540">
    <property type="entry name" value="P-loop containing nucleoside triphosphate hydrolases"/>
    <property type="match status" value="1"/>
</dbReference>
<gene>
    <name evidence="6" type="primary">opuBA</name>
    <name evidence="6" type="ORF">Enr8_22580</name>
</gene>
<dbReference type="GO" id="GO:0016887">
    <property type="term" value="F:ATP hydrolysis activity"/>
    <property type="evidence" value="ECO:0007669"/>
    <property type="project" value="InterPro"/>
</dbReference>
<dbReference type="RefSeq" id="WP_146431422.1">
    <property type="nucleotide sequence ID" value="NZ_SJPF01000002.1"/>
</dbReference>
<evidence type="ECO:0000313" key="6">
    <source>
        <dbReference type="EMBL" id="TWT34843.1"/>
    </source>
</evidence>
<dbReference type="Pfam" id="PF00005">
    <property type="entry name" value="ABC_tran"/>
    <property type="match status" value="1"/>
</dbReference>
<dbReference type="FunFam" id="3.40.50.300:FF:000425">
    <property type="entry name" value="Probable ABC transporter, ATP-binding subunit"/>
    <property type="match status" value="1"/>
</dbReference>
<dbReference type="InterPro" id="IPR003439">
    <property type="entry name" value="ABC_transporter-like_ATP-bd"/>
</dbReference>
<evidence type="ECO:0000256" key="4">
    <source>
        <dbReference type="ARBA" id="ARBA00022840"/>
    </source>
</evidence>
<reference evidence="6 7" key="1">
    <citation type="submission" date="2019-02" db="EMBL/GenBank/DDBJ databases">
        <title>Deep-cultivation of Planctomycetes and their phenomic and genomic characterization uncovers novel biology.</title>
        <authorList>
            <person name="Wiegand S."/>
            <person name="Jogler M."/>
            <person name="Boedeker C."/>
            <person name="Pinto D."/>
            <person name="Vollmers J."/>
            <person name="Rivas-Marin E."/>
            <person name="Kohn T."/>
            <person name="Peeters S.H."/>
            <person name="Heuer A."/>
            <person name="Rast P."/>
            <person name="Oberbeckmann S."/>
            <person name="Bunk B."/>
            <person name="Jeske O."/>
            <person name="Meyerdierks A."/>
            <person name="Storesund J.E."/>
            <person name="Kallscheuer N."/>
            <person name="Luecker S."/>
            <person name="Lage O.M."/>
            <person name="Pohl T."/>
            <person name="Merkel B.J."/>
            <person name="Hornburger P."/>
            <person name="Mueller R.-W."/>
            <person name="Bruemmer F."/>
            <person name="Labrenz M."/>
            <person name="Spormann A.M."/>
            <person name="Op Den Camp H."/>
            <person name="Overmann J."/>
            <person name="Amann R."/>
            <person name="Jetten M.S.M."/>
            <person name="Mascher T."/>
            <person name="Medema M.H."/>
            <person name="Devos D.P."/>
            <person name="Kaster A.-K."/>
            <person name="Ovreas L."/>
            <person name="Rohde M."/>
            <person name="Galperin M.Y."/>
            <person name="Jogler C."/>
        </authorList>
    </citation>
    <scope>NUCLEOTIDE SEQUENCE [LARGE SCALE GENOMIC DNA]</scope>
    <source>
        <strain evidence="6 7">Enr8</strain>
    </source>
</reference>
<keyword evidence="7" id="KW-1185">Reference proteome</keyword>
<comment type="caution">
    <text evidence="6">The sequence shown here is derived from an EMBL/GenBank/DDBJ whole genome shotgun (WGS) entry which is preliminary data.</text>
</comment>
<keyword evidence="3" id="KW-0547">Nucleotide-binding</keyword>
<evidence type="ECO:0000313" key="7">
    <source>
        <dbReference type="Proteomes" id="UP000318878"/>
    </source>
</evidence>
<organism evidence="6 7">
    <name type="scientific">Blastopirellula retiformator</name>
    <dbReference type="NCBI Taxonomy" id="2527970"/>
    <lineage>
        <taxon>Bacteria</taxon>
        <taxon>Pseudomonadati</taxon>
        <taxon>Planctomycetota</taxon>
        <taxon>Planctomycetia</taxon>
        <taxon>Pirellulales</taxon>
        <taxon>Pirellulaceae</taxon>
        <taxon>Blastopirellula</taxon>
    </lineage>
</organism>
<dbReference type="Gene3D" id="3.40.50.300">
    <property type="entry name" value="P-loop containing nucleotide triphosphate hydrolases"/>
    <property type="match status" value="1"/>
</dbReference>
<dbReference type="PROSITE" id="PS50893">
    <property type="entry name" value="ABC_TRANSPORTER_2"/>
    <property type="match status" value="1"/>
</dbReference>
<evidence type="ECO:0000256" key="2">
    <source>
        <dbReference type="ARBA" id="ARBA00022448"/>
    </source>
</evidence>
<feature type="domain" description="ABC transporter" evidence="5">
    <location>
        <begin position="2"/>
        <end position="238"/>
    </location>
</feature>
<evidence type="ECO:0000256" key="3">
    <source>
        <dbReference type="ARBA" id="ARBA00022741"/>
    </source>
</evidence>
<dbReference type="EMBL" id="SJPF01000002">
    <property type="protein sequence ID" value="TWT34843.1"/>
    <property type="molecule type" value="Genomic_DNA"/>
</dbReference>
<dbReference type="AlphaFoldDB" id="A0A5C5VA56"/>
<dbReference type="InterPro" id="IPR027417">
    <property type="entry name" value="P-loop_NTPase"/>
</dbReference>
<keyword evidence="2" id="KW-0813">Transport</keyword>
<dbReference type="PROSITE" id="PS00211">
    <property type="entry name" value="ABC_TRANSPORTER_1"/>
    <property type="match status" value="1"/>
</dbReference>
<proteinExistence type="inferred from homology"/>
<dbReference type="GO" id="GO:0015697">
    <property type="term" value="P:quaternary ammonium group transport"/>
    <property type="evidence" value="ECO:0007669"/>
    <property type="project" value="UniProtKB-ARBA"/>
</dbReference>
<dbReference type="SMART" id="SM00382">
    <property type="entry name" value="AAA"/>
    <property type="match status" value="1"/>
</dbReference>
<comment type="similarity">
    <text evidence="1">Belongs to the ABC transporter superfamily.</text>
</comment>
<dbReference type="Proteomes" id="UP000318878">
    <property type="component" value="Unassembled WGS sequence"/>
</dbReference>
<protein>
    <submittedName>
        <fullName evidence="6">Choline transport ATP-binding protein OpuBA</fullName>
    </submittedName>
</protein>
<sequence>MIALRDVCKTWDGGQSYAVNNLSLQIEQGEVLALLGGSGSGKSTTVKMINRLIEPSGGVIEIDGENIIEQDPVQLRRRIGYVFQSIGLFPHMTILENVNILPKMLGQDAGAYKAKGSQLLDMVELPAAQYADRYPHQLSGGQRQRVGFARALAVDPKVMLLDEPFGALDPVTRDSLQAEFLRLQQELGFTAVIVTHDMAEALLLADKIAVMKDGELLRFGTPRELLQDAGDEYVAQLLETPRRHGRLIHDLETT</sequence>
<evidence type="ECO:0000256" key="1">
    <source>
        <dbReference type="ARBA" id="ARBA00005417"/>
    </source>
</evidence>
<dbReference type="PANTHER" id="PTHR43117:SF4">
    <property type="entry name" value="OSMOPROTECTANT IMPORT ATP-BINDING PROTEIN OSMV"/>
    <property type="match status" value="1"/>
</dbReference>
<dbReference type="OrthoDB" id="9790614at2"/>
<dbReference type="InterPro" id="IPR003593">
    <property type="entry name" value="AAA+_ATPase"/>
</dbReference>
<dbReference type="InterPro" id="IPR017871">
    <property type="entry name" value="ABC_transporter-like_CS"/>
</dbReference>
<evidence type="ECO:0000259" key="5">
    <source>
        <dbReference type="PROSITE" id="PS50893"/>
    </source>
</evidence>